<gene>
    <name evidence="1" type="ORF">CJD_1085</name>
</gene>
<dbReference type="EMBL" id="ABOO01000011">
    <property type="protein sequence ID" value="EDT72249.1"/>
    <property type="molecule type" value="Genomic_DNA"/>
</dbReference>
<dbReference type="Proteomes" id="UP000003188">
    <property type="component" value="Unassembled WGS sequence"/>
</dbReference>
<accession>B1V1R2</accession>
<sequence>MKVRVPNYFNEFKCIASECEDTCCAGWEIVIDDETHKRYENVEGEFGEILRSKIVKSDGENIFLLNNGNCSFLNEKKMCEIYINLGEDHLCYTCQQFPRYTEEFLDLKEVGLSLSCPEAARIILRRAENTTFNLSEEDKCENEIKEELEDDLSLSCENINSSNCDLCKSSNLKNSENSKCFNLRDSENNKFFNLSESENRECFHLKNSECNNSEVESFTEDEDYFDEGIDAEVLSEFLECRNIVFNIIERNDLDLGTKAALALEFVKEVQNKIDLGDMDEIPELMEEYRDENFINTLIKELECFKGKESIKHKNLCEYLNVYKSIKHINSNDPLGLEKALKYFEGNEEFYLRKHKEFNEYYKENLYKFKNILVYFIFRYFMKAIFDYDVSAKIKLAIISTLMIKELAVVRFIENNNEFTEEDMVEVSRIYSKDIEHSDENIENLQEIFETEEIFEVDEILPMLMNDF</sequence>
<dbReference type="AlphaFoldDB" id="B1V1R2"/>
<name>B1V1R2_CLOPF</name>
<reference evidence="1 2" key="1">
    <citation type="submission" date="2008-03" db="EMBL/GenBank/DDBJ databases">
        <authorList>
            <person name="Paulsen I."/>
            <person name="Sebastian Y."/>
        </authorList>
    </citation>
    <scope>NUCLEOTIDE SEQUENCE [LARGE SCALE GENOMIC DNA]</scope>
    <source>
        <strain evidence="2">D str. JGS1721</strain>
    </source>
</reference>
<protein>
    <submittedName>
        <fullName evidence="1">FliB domain protein</fullName>
    </submittedName>
</protein>
<dbReference type="NCBIfam" id="NF038110">
    <property type="entry name" value="Lys_methyl_FliB"/>
    <property type="match status" value="2"/>
</dbReference>
<organism evidence="1 2">
    <name type="scientific">Clostridium perfringens D str. JGS1721</name>
    <dbReference type="NCBI Taxonomy" id="488537"/>
    <lineage>
        <taxon>Bacteria</taxon>
        <taxon>Bacillati</taxon>
        <taxon>Bacillota</taxon>
        <taxon>Clostridia</taxon>
        <taxon>Eubacteriales</taxon>
        <taxon>Clostridiaceae</taxon>
        <taxon>Clostridium</taxon>
    </lineage>
</organism>
<evidence type="ECO:0000313" key="1">
    <source>
        <dbReference type="EMBL" id="EDT72249.1"/>
    </source>
</evidence>
<dbReference type="RefSeq" id="WP_003474400.1">
    <property type="nucleotide sequence ID" value="NZ_ABOO01000011.1"/>
</dbReference>
<evidence type="ECO:0000313" key="2">
    <source>
        <dbReference type="Proteomes" id="UP000003188"/>
    </source>
</evidence>
<comment type="caution">
    <text evidence="1">The sequence shown here is derived from an EMBL/GenBank/DDBJ whole genome shotgun (WGS) entry which is preliminary data.</text>
</comment>
<proteinExistence type="predicted"/>